<organism evidence="1 2">
    <name type="scientific">Eupransor demetentiae</name>
    <dbReference type="NCBI Taxonomy" id="3109584"/>
    <lineage>
        <taxon>Bacteria</taxon>
        <taxon>Bacillati</taxon>
        <taxon>Bacillota</taxon>
        <taxon>Bacilli</taxon>
        <taxon>Lactobacillales</taxon>
        <taxon>Lactobacillaceae</taxon>
        <taxon>Eupransor</taxon>
    </lineage>
</organism>
<gene>
    <name evidence="1" type="ORF">R54876_GBNLAHCA_01132</name>
</gene>
<comment type="caution">
    <text evidence="1">The sequence shown here is derived from an EMBL/GenBank/DDBJ whole genome shotgun (WGS) entry which is preliminary data.</text>
</comment>
<proteinExistence type="predicted"/>
<sequence>MEEFESLERKLNEKGVIFNRADEILNADLTEIDGVEWKTKYYRCYKNDQSNDWENIPEKITADCFVFSRPINDYRSFVEQKFNENWSSYCKEIESDIQSSENVKQFGRTFFNKSVKSGSDFFSLSPIKDKDGNYYLYINGGNHRIAFLCWIGFEFDKNNLMNKLREINKFC</sequence>
<evidence type="ECO:0000313" key="2">
    <source>
        <dbReference type="Proteomes" id="UP001314241"/>
    </source>
</evidence>
<protein>
    <submittedName>
        <fullName evidence="1">Uncharacterized protein</fullName>
    </submittedName>
</protein>
<name>A0ABM9N5S6_9LACO</name>
<dbReference type="EMBL" id="CAWVOH010000002">
    <property type="protein sequence ID" value="CAK8054562.1"/>
    <property type="molecule type" value="Genomic_DNA"/>
</dbReference>
<keyword evidence="2" id="KW-1185">Reference proteome</keyword>
<reference evidence="1 2" key="1">
    <citation type="submission" date="2024-01" db="EMBL/GenBank/DDBJ databases">
        <authorList>
            <person name="Botero Cardona J."/>
        </authorList>
    </citation>
    <scope>NUCLEOTIDE SEQUENCE [LARGE SCALE GENOMIC DNA]</scope>
    <source>
        <strain evidence="1 2">LMG 33000</strain>
    </source>
</reference>
<evidence type="ECO:0000313" key="1">
    <source>
        <dbReference type="EMBL" id="CAK8054562.1"/>
    </source>
</evidence>
<dbReference type="RefSeq" id="WP_349642109.1">
    <property type="nucleotide sequence ID" value="NZ_CAWVOH010000002.1"/>
</dbReference>
<dbReference type="Proteomes" id="UP001314241">
    <property type="component" value="Unassembled WGS sequence"/>
</dbReference>
<accession>A0ABM9N5S6</accession>